<evidence type="ECO:0000256" key="1">
    <source>
        <dbReference type="ARBA" id="ARBA00023015"/>
    </source>
</evidence>
<reference evidence="5 6" key="1">
    <citation type="submission" date="2019-10" db="EMBL/GenBank/DDBJ databases">
        <title>Epibacterium sp. nov., isolated from seawater.</title>
        <authorList>
            <person name="Zhang X."/>
            <person name="Li N."/>
        </authorList>
    </citation>
    <scope>NUCLEOTIDE SEQUENCE [LARGE SCALE GENOMIC DNA]</scope>
    <source>
        <strain evidence="5 6">SM1969</strain>
    </source>
</reference>
<dbReference type="EMBL" id="WIXK01000008">
    <property type="protein sequence ID" value="MQY43792.1"/>
    <property type="molecule type" value="Genomic_DNA"/>
</dbReference>
<dbReference type="PANTHER" id="PTHR33164">
    <property type="entry name" value="TRANSCRIPTIONAL REGULATOR, MARR FAMILY"/>
    <property type="match status" value="1"/>
</dbReference>
<dbReference type="PROSITE" id="PS01117">
    <property type="entry name" value="HTH_MARR_1"/>
    <property type="match status" value="1"/>
</dbReference>
<dbReference type="SMART" id="SM00347">
    <property type="entry name" value="HTH_MARR"/>
    <property type="match status" value="1"/>
</dbReference>
<protein>
    <submittedName>
        <fullName evidence="5">MarR family transcriptional regulator</fullName>
    </submittedName>
</protein>
<keyword evidence="2" id="KW-0238">DNA-binding</keyword>
<keyword evidence="3" id="KW-0804">Transcription</keyword>
<dbReference type="PROSITE" id="PS50995">
    <property type="entry name" value="HTH_MARR_2"/>
    <property type="match status" value="1"/>
</dbReference>
<accession>A0A844B0H9</accession>
<evidence type="ECO:0000313" key="5">
    <source>
        <dbReference type="EMBL" id="MQY43792.1"/>
    </source>
</evidence>
<keyword evidence="1" id="KW-0805">Transcription regulation</keyword>
<evidence type="ECO:0000256" key="3">
    <source>
        <dbReference type="ARBA" id="ARBA00023163"/>
    </source>
</evidence>
<proteinExistence type="predicted"/>
<dbReference type="PRINTS" id="PR00598">
    <property type="entry name" value="HTHMARR"/>
</dbReference>
<dbReference type="InterPro" id="IPR000835">
    <property type="entry name" value="HTH_MarR-typ"/>
</dbReference>
<dbReference type="GO" id="GO:0003677">
    <property type="term" value="F:DNA binding"/>
    <property type="evidence" value="ECO:0007669"/>
    <property type="project" value="UniProtKB-KW"/>
</dbReference>
<organism evidence="5 6">
    <name type="scientific">Tritonibacter aquimaris</name>
    <dbReference type="NCBI Taxonomy" id="2663379"/>
    <lineage>
        <taxon>Bacteria</taxon>
        <taxon>Pseudomonadati</taxon>
        <taxon>Pseudomonadota</taxon>
        <taxon>Alphaproteobacteria</taxon>
        <taxon>Rhodobacterales</taxon>
        <taxon>Paracoccaceae</taxon>
        <taxon>Tritonibacter</taxon>
    </lineage>
</organism>
<gene>
    <name evidence="5" type="ORF">GG681_14195</name>
</gene>
<dbReference type="AlphaFoldDB" id="A0A844B0H9"/>
<dbReference type="GO" id="GO:0003700">
    <property type="term" value="F:DNA-binding transcription factor activity"/>
    <property type="evidence" value="ECO:0007669"/>
    <property type="project" value="InterPro"/>
</dbReference>
<dbReference type="InterPro" id="IPR036390">
    <property type="entry name" value="WH_DNA-bd_sf"/>
</dbReference>
<dbReference type="RefSeq" id="WP_153548689.1">
    <property type="nucleotide sequence ID" value="NZ_WIXK01000008.1"/>
</dbReference>
<dbReference type="Gene3D" id="1.10.10.10">
    <property type="entry name" value="Winged helix-like DNA-binding domain superfamily/Winged helix DNA-binding domain"/>
    <property type="match status" value="1"/>
</dbReference>
<dbReference type="InterPro" id="IPR023187">
    <property type="entry name" value="Tscrpt_reg_MarR-type_CS"/>
</dbReference>
<evidence type="ECO:0000259" key="4">
    <source>
        <dbReference type="PROSITE" id="PS50995"/>
    </source>
</evidence>
<dbReference type="InterPro" id="IPR039422">
    <property type="entry name" value="MarR/SlyA-like"/>
</dbReference>
<keyword evidence="6" id="KW-1185">Reference proteome</keyword>
<dbReference type="Proteomes" id="UP000436694">
    <property type="component" value="Unassembled WGS sequence"/>
</dbReference>
<feature type="domain" description="HTH marR-type" evidence="4">
    <location>
        <begin position="5"/>
        <end position="138"/>
    </location>
</feature>
<dbReference type="Pfam" id="PF12802">
    <property type="entry name" value="MarR_2"/>
    <property type="match status" value="1"/>
</dbReference>
<comment type="caution">
    <text evidence="5">The sequence shown here is derived from an EMBL/GenBank/DDBJ whole genome shotgun (WGS) entry which is preliminary data.</text>
</comment>
<evidence type="ECO:0000256" key="2">
    <source>
        <dbReference type="ARBA" id="ARBA00023125"/>
    </source>
</evidence>
<evidence type="ECO:0000313" key="6">
    <source>
        <dbReference type="Proteomes" id="UP000436694"/>
    </source>
</evidence>
<dbReference type="GO" id="GO:0006950">
    <property type="term" value="P:response to stress"/>
    <property type="evidence" value="ECO:0007669"/>
    <property type="project" value="TreeGrafter"/>
</dbReference>
<sequence>MTVLDDFFPYRLAATAEAFSRNLVDVYGRQHGLTREEWRLLFLLAGGNSVTSLELTRKTTLDKVQVSRASQRLEDKGLITRQVAPEDRRLRLYTSTDAGTALFNAILPEVQARANQILTSMSDTDLSALQQGLSALENAIAEQGENALPDN</sequence>
<name>A0A844B0H9_9RHOB</name>
<dbReference type="InterPro" id="IPR036388">
    <property type="entry name" value="WH-like_DNA-bd_sf"/>
</dbReference>
<dbReference type="PANTHER" id="PTHR33164:SF43">
    <property type="entry name" value="HTH-TYPE TRANSCRIPTIONAL REPRESSOR YETL"/>
    <property type="match status" value="1"/>
</dbReference>
<dbReference type="SUPFAM" id="SSF46785">
    <property type="entry name" value="Winged helix' DNA-binding domain"/>
    <property type="match status" value="1"/>
</dbReference>